<evidence type="ECO:0000313" key="2">
    <source>
        <dbReference type="WBParaSite" id="RSKR_0000032600.1"/>
    </source>
</evidence>
<organism evidence="1 2">
    <name type="scientific">Rhabditophanes sp. KR3021</name>
    <dbReference type="NCBI Taxonomy" id="114890"/>
    <lineage>
        <taxon>Eukaryota</taxon>
        <taxon>Metazoa</taxon>
        <taxon>Ecdysozoa</taxon>
        <taxon>Nematoda</taxon>
        <taxon>Chromadorea</taxon>
        <taxon>Rhabditida</taxon>
        <taxon>Tylenchina</taxon>
        <taxon>Panagrolaimomorpha</taxon>
        <taxon>Strongyloidoidea</taxon>
        <taxon>Alloionematidae</taxon>
        <taxon>Rhabditophanes</taxon>
    </lineage>
</organism>
<name>A0AC35TGL0_9BILA</name>
<protein>
    <submittedName>
        <fullName evidence="2">IRS-type PTB domain-containing protein</fullName>
    </submittedName>
</protein>
<accession>A0AC35TGL0</accession>
<evidence type="ECO:0000313" key="1">
    <source>
        <dbReference type="Proteomes" id="UP000095286"/>
    </source>
</evidence>
<dbReference type="Proteomes" id="UP000095286">
    <property type="component" value="Unplaced"/>
</dbReference>
<dbReference type="WBParaSite" id="RSKR_0000032600.1">
    <property type="protein sequence ID" value="RSKR_0000032600.1"/>
    <property type="gene ID" value="RSKR_0000032600"/>
</dbReference>
<reference evidence="2" key="1">
    <citation type="submission" date="2016-11" db="UniProtKB">
        <authorList>
            <consortium name="WormBaseParasite"/>
        </authorList>
    </citation>
    <scope>IDENTIFICATION</scope>
    <source>
        <strain evidence="2">KR3021</strain>
    </source>
</reference>
<sequence length="426" mass="48887">MDSIKIRSRTIKPFSLTNKMELAHPKQLMSKVKSNRKRPARGIGTEYTSDISFEPLSYRDVMYLGVFKKQEAELRVGDGHFYLYHLQSRSPKTLKDLSVTLGLCAIVRANCQEYVHIPIKKRFYSNGKNDECELYALGTFKYGRVFRSIQKLSDYYRFLPADEILKDFIEDEQLKKIARGFSSPTIETSKYCTDETLMENSGLAFSTSTYQPDLESTQHSKKDSFNKGTIKVATSKKIVGEDKTEVGFPTSEKYVTEKNTDPKKSRYGFAKGECMVESGSDNTTTSIEHINLTGLRCEQQIPKSNKALATESYLGKKTKKEVDSILSEPFSYRTYHKTPSNKTAPLAKPSRKLKMYLAYHSASNKIIHFRILRKRNRDYDGTEKTCKKFFILKSKFGNSYPFESFDELIGYYHALIQNTKNSSIDH</sequence>
<proteinExistence type="predicted"/>